<protein>
    <submittedName>
        <fullName evidence="3">Site-specific integrase</fullName>
    </submittedName>
</protein>
<reference evidence="4" key="1">
    <citation type="journal article" date="2019" name="Int. J. Syst. Evol. Microbiol.">
        <title>The Global Catalogue of Microorganisms (GCM) 10K type strain sequencing project: providing services to taxonomists for standard genome sequencing and annotation.</title>
        <authorList>
            <consortium name="The Broad Institute Genomics Platform"/>
            <consortium name="The Broad Institute Genome Sequencing Center for Infectious Disease"/>
            <person name="Wu L."/>
            <person name="Ma J."/>
        </authorList>
    </citation>
    <scope>NUCLEOTIDE SEQUENCE [LARGE SCALE GENOMIC DNA]</scope>
    <source>
        <strain evidence="4">CCUG 56756</strain>
    </source>
</reference>
<sequence>MKRILPQPTAENPYAQVDFIFHLIADTKMNKNTKDNYSTALTYYKKFLSDTHNYDEDLEISSFFYLDKHWNEFALLNLKKYVDKVNIKNQAGYISSYSLLTIVSAIRTVINEAIVLGYTSFDNLFDVNFGQAGRETDMNIAYSNFEMEQIKIAVKEELTYVRRVYSRDGYKFTGIGKDPRKKDNSWADIDNMRWYFENVLHLEPILSTPENKRNHKFYVDIAPFRYYHHLNGLRGIYQKWGVPPLIDSELIMPLVAQLTMQTGLNVQSILELKVDCFEDKNPLSGVPVLKYYKGRSAGEKELHLNMYQDNEKLELREFRQDQVKSIQNIIKLTKSLTESIRLNAPTHLKDRLFIFQSTSGAKFGKTMEVNNRVTSRWYKTMEMKYKLKNDEGEALNFNLRRFRATNATKLIYQGADLHELQYELGHKNIVTTMGYIDRNKLNAKANTETSSAIEKIFSNKAWAEANEVKYAQTPRSKGVIFKGYLSDCKNPFDPPEDVKKLKDYQQGKGCSRVNMCLFCENVLVFKRNLPSLWMYKRQIETAMGTQSAALPNEQYYLKTLDIIKALFDLQTSEFSEEDILEAQMLAENLDELVDPVTYRAEMET</sequence>
<evidence type="ECO:0000259" key="2">
    <source>
        <dbReference type="PROSITE" id="PS51898"/>
    </source>
</evidence>
<accession>A0ABW3L896</accession>
<evidence type="ECO:0000313" key="4">
    <source>
        <dbReference type="Proteomes" id="UP001597109"/>
    </source>
</evidence>
<dbReference type="SUPFAM" id="SSF56349">
    <property type="entry name" value="DNA breaking-rejoining enzymes"/>
    <property type="match status" value="1"/>
</dbReference>
<keyword evidence="4" id="KW-1185">Reference proteome</keyword>
<proteinExistence type="predicted"/>
<feature type="domain" description="Tyr recombinase" evidence="2">
    <location>
        <begin position="225"/>
        <end position="448"/>
    </location>
</feature>
<dbReference type="InterPro" id="IPR002104">
    <property type="entry name" value="Integrase_catalytic"/>
</dbReference>
<dbReference type="EMBL" id="JBHTKI010000008">
    <property type="protein sequence ID" value="MFD1030803.1"/>
    <property type="molecule type" value="Genomic_DNA"/>
</dbReference>
<evidence type="ECO:0000256" key="1">
    <source>
        <dbReference type="ARBA" id="ARBA00023172"/>
    </source>
</evidence>
<keyword evidence="1" id="KW-0233">DNA recombination</keyword>
<dbReference type="InterPro" id="IPR011010">
    <property type="entry name" value="DNA_brk_join_enz"/>
</dbReference>
<dbReference type="RefSeq" id="WP_144836815.1">
    <property type="nucleotide sequence ID" value="NZ_JBHTKI010000008.1"/>
</dbReference>
<dbReference type="PROSITE" id="PS51898">
    <property type="entry name" value="TYR_RECOMBINASE"/>
    <property type="match status" value="1"/>
</dbReference>
<dbReference type="Proteomes" id="UP001597109">
    <property type="component" value="Unassembled WGS sequence"/>
</dbReference>
<name>A0ABW3L896_9BACL</name>
<dbReference type="InterPro" id="IPR013762">
    <property type="entry name" value="Integrase-like_cat_sf"/>
</dbReference>
<dbReference type="CDD" id="cd00397">
    <property type="entry name" value="DNA_BRE_C"/>
    <property type="match status" value="1"/>
</dbReference>
<organism evidence="3 4">
    <name type="scientific">Metaplanococcus flavidus</name>
    <dbReference type="NCBI Taxonomy" id="569883"/>
    <lineage>
        <taxon>Bacteria</taxon>
        <taxon>Bacillati</taxon>
        <taxon>Bacillota</taxon>
        <taxon>Bacilli</taxon>
        <taxon>Bacillales</taxon>
        <taxon>Caryophanaceae</taxon>
        <taxon>Metaplanococcus</taxon>
    </lineage>
</organism>
<comment type="caution">
    <text evidence="3">The sequence shown here is derived from an EMBL/GenBank/DDBJ whole genome shotgun (WGS) entry which is preliminary data.</text>
</comment>
<dbReference type="Pfam" id="PF00589">
    <property type="entry name" value="Phage_integrase"/>
    <property type="match status" value="1"/>
</dbReference>
<gene>
    <name evidence="3" type="ORF">ACFQ1X_05100</name>
</gene>
<dbReference type="Gene3D" id="1.10.443.10">
    <property type="entry name" value="Intergrase catalytic core"/>
    <property type="match status" value="1"/>
</dbReference>
<evidence type="ECO:0000313" key="3">
    <source>
        <dbReference type="EMBL" id="MFD1030803.1"/>
    </source>
</evidence>